<evidence type="ECO:0000256" key="1">
    <source>
        <dbReference type="SAM" id="MobiDB-lite"/>
    </source>
</evidence>
<dbReference type="EMBL" id="OIVN01000935">
    <property type="protein sequence ID" value="SPC87659.1"/>
    <property type="molecule type" value="Genomic_DNA"/>
</dbReference>
<dbReference type="AlphaFoldDB" id="A0A2N9FL67"/>
<evidence type="ECO:0000313" key="2">
    <source>
        <dbReference type="EMBL" id="SPC87659.1"/>
    </source>
</evidence>
<reference evidence="2" key="1">
    <citation type="submission" date="2018-02" db="EMBL/GenBank/DDBJ databases">
        <authorList>
            <person name="Cohen D.B."/>
            <person name="Kent A.D."/>
        </authorList>
    </citation>
    <scope>NUCLEOTIDE SEQUENCE</scope>
</reference>
<protein>
    <submittedName>
        <fullName evidence="2">Uncharacterized protein</fullName>
    </submittedName>
</protein>
<name>A0A2N9FL67_FAGSY</name>
<organism evidence="2">
    <name type="scientific">Fagus sylvatica</name>
    <name type="common">Beechnut</name>
    <dbReference type="NCBI Taxonomy" id="28930"/>
    <lineage>
        <taxon>Eukaryota</taxon>
        <taxon>Viridiplantae</taxon>
        <taxon>Streptophyta</taxon>
        <taxon>Embryophyta</taxon>
        <taxon>Tracheophyta</taxon>
        <taxon>Spermatophyta</taxon>
        <taxon>Magnoliopsida</taxon>
        <taxon>eudicotyledons</taxon>
        <taxon>Gunneridae</taxon>
        <taxon>Pentapetalae</taxon>
        <taxon>rosids</taxon>
        <taxon>fabids</taxon>
        <taxon>Fagales</taxon>
        <taxon>Fagaceae</taxon>
        <taxon>Fagus</taxon>
    </lineage>
</organism>
<accession>A0A2N9FL67</accession>
<gene>
    <name evidence="2" type="ORF">FSB_LOCUS15541</name>
</gene>
<feature type="region of interest" description="Disordered" evidence="1">
    <location>
        <begin position="219"/>
        <end position="250"/>
    </location>
</feature>
<sequence length="431" mass="47512">MVFLMGLEYRNWEDALPKQSRDLVIPVVAIIEGNVHFPMDPLLVNFLNYFNLSPSQVSPNIFGIVIGVVELNRRLGLELTTYDIVATYSTKHEAYSLRPRDAERTLVNGLPDTNKDMSDDYLLVSDKARKQPRDWLVNSCHLHMAYNSEVCTTDYGQSRSAFLLLHYIPNAKTSLACWKVEDIKAAQRILENQPALYHDIRYMLGFNLKGLLPPHFSVEGSGSAPPADLQPRKRKAPAHRASSQSELPIDFVDSGQDTPLSGVVPPNQPRMTLLGNVLDPNAPSQGSCTSRTSAPQAWALTYDVFGEPLKFDATILLVGDGMGAKAHWSWKTGTVFKPMSYEGPWEAKESLRMALDSNMAVEEKIKVLEVEITDAEKAAFALGRKEAEMDIAGQLTDYLPYPDALTGVKEAAAAETSSQPSISGVSVSPSV</sequence>
<proteinExistence type="predicted"/>